<reference evidence="1" key="1">
    <citation type="submission" date="2016-06" db="UniProtKB">
        <authorList>
            <consortium name="WormBaseParasite"/>
        </authorList>
    </citation>
    <scope>IDENTIFICATION</scope>
</reference>
<dbReference type="WBParaSite" id="ECPE_0001494601-mRNA-1">
    <property type="protein sequence ID" value="ECPE_0001494601-mRNA-1"/>
    <property type="gene ID" value="ECPE_0001494601"/>
</dbReference>
<sequence length="74" mass="8189">LALKSNHLLSSVKSDSSFIFFTASMQHGASHGVWQYLLMRLNAYLIDMLGMAPGGEFRAAAQEVSNFNTRIILN</sequence>
<evidence type="ECO:0000313" key="1">
    <source>
        <dbReference type="WBParaSite" id="ECPE_0001494601-mRNA-1"/>
    </source>
</evidence>
<protein>
    <submittedName>
        <fullName evidence="1">ERAP1_C domain-containing protein</fullName>
    </submittedName>
</protein>
<organism evidence="1">
    <name type="scientific">Echinostoma caproni</name>
    <dbReference type="NCBI Taxonomy" id="27848"/>
    <lineage>
        <taxon>Eukaryota</taxon>
        <taxon>Metazoa</taxon>
        <taxon>Spiralia</taxon>
        <taxon>Lophotrochozoa</taxon>
        <taxon>Platyhelminthes</taxon>
        <taxon>Trematoda</taxon>
        <taxon>Digenea</taxon>
        <taxon>Plagiorchiida</taxon>
        <taxon>Echinostomata</taxon>
        <taxon>Echinostomatoidea</taxon>
        <taxon>Echinostomatidae</taxon>
        <taxon>Echinostoma</taxon>
    </lineage>
</organism>
<proteinExistence type="predicted"/>
<name>A0A183B6S1_9TREM</name>
<accession>A0A183B6S1</accession>
<dbReference type="AlphaFoldDB" id="A0A183B6S1"/>